<dbReference type="OrthoDB" id="2987857at2"/>
<reference evidence="1 2" key="1">
    <citation type="submission" date="2016-10" db="EMBL/GenBank/DDBJ databases">
        <authorList>
            <person name="de Groot N.N."/>
        </authorList>
    </citation>
    <scope>NUCLEOTIDE SEQUENCE [LARGE SCALE GENOMIC DNA]</scope>
    <source>
        <strain evidence="1 2">DSM 44778</strain>
    </source>
</reference>
<organism evidence="1 2">
    <name type="scientific">Thermoflavimicrobium dichotomicum</name>
    <dbReference type="NCBI Taxonomy" id="46223"/>
    <lineage>
        <taxon>Bacteria</taxon>
        <taxon>Bacillati</taxon>
        <taxon>Bacillota</taxon>
        <taxon>Bacilli</taxon>
        <taxon>Bacillales</taxon>
        <taxon>Thermoactinomycetaceae</taxon>
        <taxon>Thermoflavimicrobium</taxon>
    </lineage>
</organism>
<evidence type="ECO:0000313" key="1">
    <source>
        <dbReference type="EMBL" id="SFJ93650.1"/>
    </source>
</evidence>
<gene>
    <name evidence="1" type="ORF">SAMN05421852_1461</name>
</gene>
<dbReference type="RefSeq" id="WP_093231784.1">
    <property type="nucleotide sequence ID" value="NZ_FORR01000046.1"/>
</dbReference>
<accession>A0A1I3VET2</accession>
<dbReference type="AlphaFoldDB" id="A0A1I3VET2"/>
<name>A0A1I3VET2_9BACL</name>
<dbReference type="Proteomes" id="UP000199545">
    <property type="component" value="Unassembled WGS sequence"/>
</dbReference>
<keyword evidence="2" id="KW-1185">Reference proteome</keyword>
<dbReference type="EMBL" id="FORR01000046">
    <property type="protein sequence ID" value="SFJ93650.1"/>
    <property type="molecule type" value="Genomic_DNA"/>
</dbReference>
<sequence length="277" mass="31941">MVKSPSIKTYQGQKISIHDLEKKLAKKIDENISEYIFCVAHWFAYTILTANKHILIHDSSSPWVCSGKLVDTGASFQLNQYPLLKDFLKEYNGIIQCSHQDEHEMMHETYEDELSDLTIPWILDQLETVIAELFPFLSEVKIAKIVTEMMDDQFIQIPFFIFSKSLESAVAEMETSFLFEIGEESAQESIHEFELEQSIAQEILKKIKTMYAMTYAEILPDRIEMPLFQKLKPILIQLAKEGTPVEHIQLLADWSNCSHSVAQELETFCICEKCLST</sequence>
<evidence type="ECO:0000313" key="2">
    <source>
        <dbReference type="Proteomes" id="UP000199545"/>
    </source>
</evidence>
<proteinExistence type="predicted"/>
<protein>
    <submittedName>
        <fullName evidence="1">Uncharacterized protein</fullName>
    </submittedName>
</protein>